<protein>
    <submittedName>
        <fullName evidence="1">Uncharacterized protein</fullName>
    </submittedName>
</protein>
<dbReference type="Proteomes" id="UP000008793">
    <property type="component" value="Plasmid pEB170"/>
</dbReference>
<dbReference type="HOGENOM" id="CLU_3098658_0_0_6"/>
<accession>D8MK08</accession>
<name>D8MK08_ERWBE</name>
<geneLocation type="plasmid" evidence="1 2">
    <name>pEB170</name>
</geneLocation>
<reference evidence="1 2" key="1">
    <citation type="journal article" date="2010" name="BMC Genomics">
        <title>Genome comparison of the epiphytic bacteria Erwinia billingiae and E. tasmaniensis with the pear pathogen E. pyrifoliae.</title>
        <authorList>
            <person name="Kube M."/>
            <person name="Migdoll A.M."/>
            <person name="Gehring I."/>
            <person name="Heitmann K."/>
            <person name="Mayer Y."/>
            <person name="Kuhl H."/>
            <person name="Knaust F."/>
            <person name="Geider K."/>
            <person name="Reinhardt R."/>
        </authorList>
    </citation>
    <scope>NUCLEOTIDE SEQUENCE [LARGE SCALE GENOMIC DNA]</scope>
    <source>
        <strain evidence="1 2">Eb661</strain>
        <plasmid evidence="1">pEB170</plasmid>
    </source>
</reference>
<evidence type="ECO:0000313" key="2">
    <source>
        <dbReference type="Proteomes" id="UP000008793"/>
    </source>
</evidence>
<dbReference type="EMBL" id="FP236830">
    <property type="protein sequence ID" value="CAX53606.1"/>
    <property type="molecule type" value="Genomic_DNA"/>
</dbReference>
<dbReference type="AlphaFoldDB" id="D8MK08"/>
<gene>
    <name evidence="1" type="ordered locus">EbC_pEb17201530</name>
</gene>
<evidence type="ECO:0000313" key="1">
    <source>
        <dbReference type="EMBL" id="CAX53606.1"/>
    </source>
</evidence>
<keyword evidence="1" id="KW-0614">Plasmid</keyword>
<sequence length="51" mass="5560">MSIVCQGNMQGDGAVPLPRAVCSFLALLRYASDGRCGERWGWVQTGIFVSR</sequence>
<organism evidence="2">
    <name type="scientific">Erwinia billingiae (strain Eb661)</name>
    <dbReference type="NCBI Taxonomy" id="634500"/>
    <lineage>
        <taxon>Bacteria</taxon>
        <taxon>Pseudomonadati</taxon>
        <taxon>Pseudomonadota</taxon>
        <taxon>Gammaproteobacteria</taxon>
        <taxon>Enterobacterales</taxon>
        <taxon>Erwiniaceae</taxon>
        <taxon>Erwinia</taxon>
    </lineage>
</organism>
<dbReference type="KEGG" id="ebi:EbC_pEb17201530"/>
<keyword evidence="2" id="KW-1185">Reference proteome</keyword>
<proteinExistence type="predicted"/>